<sequence length="67" mass="7308">MPADTIAPGSGVVVRDEEWLVAATEEMADGPLITAQGLSELVRETEERFYTRLDAVHPLDPAEPASW</sequence>
<proteinExistence type="predicted"/>
<name>A0A0A0C2M1_9CELL</name>
<dbReference type="EMBL" id="AXCZ01000003">
    <property type="protein sequence ID" value="KGM14431.1"/>
    <property type="molecule type" value="Genomic_DNA"/>
</dbReference>
<comment type="caution">
    <text evidence="1">The sequence shown here is derived from an EMBL/GenBank/DDBJ whole genome shotgun (WGS) entry which is preliminary data.</text>
</comment>
<protein>
    <submittedName>
        <fullName evidence="1">Uncharacterized protein</fullName>
    </submittedName>
</protein>
<accession>A0A0A0C2M1</accession>
<gene>
    <name evidence="1" type="ORF">N869_11080</name>
</gene>
<reference evidence="1 2" key="1">
    <citation type="submission" date="2013-08" db="EMBL/GenBank/DDBJ databases">
        <title>Genome sequencing of Cellulomonas bogoriensis 69B4.</title>
        <authorList>
            <person name="Chen F."/>
            <person name="Li Y."/>
            <person name="Wang G."/>
        </authorList>
    </citation>
    <scope>NUCLEOTIDE SEQUENCE [LARGE SCALE GENOMIC DNA]</scope>
    <source>
        <strain evidence="1 2">69B4</strain>
    </source>
</reference>
<evidence type="ECO:0000313" key="1">
    <source>
        <dbReference type="EMBL" id="KGM14431.1"/>
    </source>
</evidence>
<evidence type="ECO:0000313" key="2">
    <source>
        <dbReference type="Proteomes" id="UP000054314"/>
    </source>
</evidence>
<dbReference type="Proteomes" id="UP000054314">
    <property type="component" value="Unassembled WGS sequence"/>
</dbReference>
<dbReference type="AlphaFoldDB" id="A0A0A0C2M1"/>
<organism evidence="1 2">
    <name type="scientific">Cellulomonas bogoriensis 69B4 = DSM 16987</name>
    <dbReference type="NCBI Taxonomy" id="1386082"/>
    <lineage>
        <taxon>Bacteria</taxon>
        <taxon>Bacillati</taxon>
        <taxon>Actinomycetota</taxon>
        <taxon>Actinomycetes</taxon>
        <taxon>Micrococcales</taxon>
        <taxon>Cellulomonadaceae</taxon>
        <taxon>Cellulomonas</taxon>
    </lineage>
</organism>
<keyword evidence="2" id="KW-1185">Reference proteome</keyword>